<dbReference type="Gene3D" id="3.30.1370.60">
    <property type="entry name" value="Hypothetical oxidoreductase yiak, domain 2"/>
    <property type="match status" value="1"/>
</dbReference>
<proteinExistence type="inferred from homology"/>
<dbReference type="Gene3D" id="1.10.1530.10">
    <property type="match status" value="1"/>
</dbReference>
<dbReference type="AlphaFoldDB" id="A0A3A4F3E8"/>
<dbReference type="EMBL" id="QYZP01000001">
    <property type="protein sequence ID" value="RJN32378.1"/>
    <property type="molecule type" value="Genomic_DNA"/>
</dbReference>
<evidence type="ECO:0000313" key="3">
    <source>
        <dbReference type="EMBL" id="RJN32378.1"/>
    </source>
</evidence>
<dbReference type="InterPro" id="IPR043143">
    <property type="entry name" value="Mal/L-sulf/L-lact_DH-like_NADP"/>
</dbReference>
<dbReference type="GO" id="GO:0016491">
    <property type="term" value="F:oxidoreductase activity"/>
    <property type="evidence" value="ECO:0007669"/>
    <property type="project" value="UniProtKB-KW"/>
</dbReference>
<dbReference type="RefSeq" id="WP_119901424.1">
    <property type="nucleotide sequence ID" value="NZ_QYZP01000001.1"/>
</dbReference>
<dbReference type="SUPFAM" id="SSF89733">
    <property type="entry name" value="L-sulfolactate dehydrogenase-like"/>
    <property type="match status" value="1"/>
</dbReference>
<comment type="caution">
    <text evidence="3">The sequence shown here is derived from an EMBL/GenBank/DDBJ whole genome shotgun (WGS) entry which is preliminary data.</text>
</comment>
<dbReference type="Proteomes" id="UP000266615">
    <property type="component" value="Unassembled WGS sequence"/>
</dbReference>
<name>A0A3A4F3E8_9MICC</name>
<protein>
    <submittedName>
        <fullName evidence="3">Ldh family oxidoreductase</fullName>
    </submittedName>
</protein>
<keyword evidence="4" id="KW-1185">Reference proteome</keyword>
<accession>A0A3A4F3E8</accession>
<gene>
    <name evidence="3" type="ORF">D3250_00495</name>
</gene>
<evidence type="ECO:0000256" key="1">
    <source>
        <dbReference type="ARBA" id="ARBA00006056"/>
    </source>
</evidence>
<dbReference type="InterPro" id="IPR043144">
    <property type="entry name" value="Mal/L-sulf/L-lact_DH-like_ah"/>
</dbReference>
<evidence type="ECO:0000313" key="4">
    <source>
        <dbReference type="Proteomes" id="UP000266615"/>
    </source>
</evidence>
<keyword evidence="2" id="KW-0560">Oxidoreductase</keyword>
<sequence>MTKSPGHNKQQVGVGEAEGFARRLLEAVGAREEDASITAQNLVFADRSGIASHGLLRLPLYAEAAAEGGINTAPQMTWLRQSPGGGLLDADGAFGQVAMREAVRFSIDELSRSACTVVAVQNSVHFGAGAYWVEKLAEHGFIAVASSTTGPAVAPFGGSGKVLGTNPLSIGLPTTDGQSMTMDMATSTGAYGKVVSARNSNEALPEGWAVDAEGVPTTNPQQALDGALTAFGGHKGSGLSIALEGLSAALSQASYAHETVDIWVDPGSKMNVGHTLLAINPEFFGGTRHTRDRLTQLRNRVRASGDEVRAPGDIEALNRENHAHHIELSLSTVELLRDSATRWKVPAPELS</sequence>
<comment type="similarity">
    <text evidence="1">Belongs to the LDH2/MDH2 oxidoreductase family.</text>
</comment>
<evidence type="ECO:0000256" key="2">
    <source>
        <dbReference type="ARBA" id="ARBA00023002"/>
    </source>
</evidence>
<dbReference type="OrthoDB" id="924592at2"/>
<dbReference type="InterPro" id="IPR003767">
    <property type="entry name" value="Malate/L-lactate_DH-like"/>
</dbReference>
<dbReference type="InterPro" id="IPR036111">
    <property type="entry name" value="Mal/L-sulfo/L-lacto_DH-like_sf"/>
</dbReference>
<dbReference type="PANTHER" id="PTHR11091:SF0">
    <property type="entry name" value="MALATE DEHYDROGENASE"/>
    <property type="match status" value="1"/>
</dbReference>
<organism evidence="3 4">
    <name type="scientific">Nesterenkonia natronophila</name>
    <dbReference type="NCBI Taxonomy" id="2174932"/>
    <lineage>
        <taxon>Bacteria</taxon>
        <taxon>Bacillati</taxon>
        <taxon>Actinomycetota</taxon>
        <taxon>Actinomycetes</taxon>
        <taxon>Micrococcales</taxon>
        <taxon>Micrococcaceae</taxon>
        <taxon>Nesterenkonia</taxon>
    </lineage>
</organism>
<reference evidence="3 4" key="1">
    <citation type="submission" date="2018-09" db="EMBL/GenBank/DDBJ databases">
        <title>Nesterenkonia natronophila sp. nov., an alkaliphilic actinobacteriume isolated from a soda lake, and emended description of the genus Nesterenkonia.</title>
        <authorList>
            <person name="Menes R.J."/>
            <person name="Iriarte A."/>
        </authorList>
    </citation>
    <scope>NUCLEOTIDE SEQUENCE [LARGE SCALE GENOMIC DNA]</scope>
    <source>
        <strain evidence="3 4">M8</strain>
    </source>
</reference>
<dbReference type="Pfam" id="PF02615">
    <property type="entry name" value="Ldh_2"/>
    <property type="match status" value="1"/>
</dbReference>
<dbReference type="PANTHER" id="PTHR11091">
    <property type="entry name" value="OXIDOREDUCTASE-RELATED"/>
    <property type="match status" value="1"/>
</dbReference>